<sequence length="22" mass="1895">MAGATSLGAAADSQAGVGTSAT</sequence>
<feature type="region of interest" description="Disordered" evidence="1">
    <location>
        <begin position="1"/>
        <end position="22"/>
    </location>
</feature>
<evidence type="ECO:0000313" key="2">
    <source>
        <dbReference type="EMBL" id="JAD58628.1"/>
    </source>
</evidence>
<dbReference type="EMBL" id="GBRH01239267">
    <property type="protein sequence ID" value="JAD58628.1"/>
    <property type="molecule type" value="Transcribed_RNA"/>
</dbReference>
<dbReference type="AlphaFoldDB" id="A0A0A9B920"/>
<proteinExistence type="predicted"/>
<name>A0A0A9B920_ARUDO</name>
<reference evidence="2" key="1">
    <citation type="submission" date="2014-09" db="EMBL/GenBank/DDBJ databases">
        <authorList>
            <person name="Magalhaes I.L.F."/>
            <person name="Oliveira U."/>
            <person name="Santos F.R."/>
            <person name="Vidigal T.H.D.A."/>
            <person name="Brescovit A.D."/>
            <person name="Santos A.J."/>
        </authorList>
    </citation>
    <scope>NUCLEOTIDE SEQUENCE</scope>
    <source>
        <tissue evidence="2">Shoot tissue taken approximately 20 cm above the soil surface</tissue>
    </source>
</reference>
<protein>
    <submittedName>
        <fullName evidence="2">Uncharacterized protein</fullName>
    </submittedName>
</protein>
<reference evidence="2" key="2">
    <citation type="journal article" date="2015" name="Data Brief">
        <title>Shoot transcriptome of the giant reed, Arundo donax.</title>
        <authorList>
            <person name="Barrero R.A."/>
            <person name="Guerrero F.D."/>
            <person name="Moolhuijzen P."/>
            <person name="Goolsby J.A."/>
            <person name="Tidwell J."/>
            <person name="Bellgard S.E."/>
            <person name="Bellgard M.I."/>
        </authorList>
    </citation>
    <scope>NUCLEOTIDE SEQUENCE</scope>
    <source>
        <tissue evidence="2">Shoot tissue taken approximately 20 cm above the soil surface</tissue>
    </source>
</reference>
<organism evidence="2">
    <name type="scientific">Arundo donax</name>
    <name type="common">Giant reed</name>
    <name type="synonym">Donax arundinaceus</name>
    <dbReference type="NCBI Taxonomy" id="35708"/>
    <lineage>
        <taxon>Eukaryota</taxon>
        <taxon>Viridiplantae</taxon>
        <taxon>Streptophyta</taxon>
        <taxon>Embryophyta</taxon>
        <taxon>Tracheophyta</taxon>
        <taxon>Spermatophyta</taxon>
        <taxon>Magnoliopsida</taxon>
        <taxon>Liliopsida</taxon>
        <taxon>Poales</taxon>
        <taxon>Poaceae</taxon>
        <taxon>PACMAD clade</taxon>
        <taxon>Arundinoideae</taxon>
        <taxon>Arundineae</taxon>
        <taxon>Arundo</taxon>
    </lineage>
</organism>
<accession>A0A0A9B920</accession>
<evidence type="ECO:0000256" key="1">
    <source>
        <dbReference type="SAM" id="MobiDB-lite"/>
    </source>
</evidence>